<protein>
    <submittedName>
        <fullName evidence="1">Uncharacterized protein</fullName>
    </submittedName>
</protein>
<name>A0A6J5LSM4_9CAUD</name>
<organism evidence="1">
    <name type="scientific">uncultured Caudovirales phage</name>
    <dbReference type="NCBI Taxonomy" id="2100421"/>
    <lineage>
        <taxon>Viruses</taxon>
        <taxon>Duplodnaviria</taxon>
        <taxon>Heunggongvirae</taxon>
        <taxon>Uroviricota</taxon>
        <taxon>Caudoviricetes</taxon>
        <taxon>Peduoviridae</taxon>
        <taxon>Maltschvirus</taxon>
        <taxon>Maltschvirus maltsch</taxon>
    </lineage>
</organism>
<gene>
    <name evidence="1" type="ORF">UFOVP319_45</name>
</gene>
<accession>A0A6J5LSM4</accession>
<dbReference type="EMBL" id="LR796336">
    <property type="protein sequence ID" value="CAB4137584.1"/>
    <property type="molecule type" value="Genomic_DNA"/>
</dbReference>
<proteinExistence type="predicted"/>
<dbReference type="InterPro" id="IPR032427">
    <property type="entry name" value="P22_portal"/>
</dbReference>
<dbReference type="Pfam" id="PF16510">
    <property type="entry name" value="P22_portal"/>
    <property type="match status" value="1"/>
</dbReference>
<evidence type="ECO:0000313" key="1">
    <source>
        <dbReference type="EMBL" id="CAB4137584.1"/>
    </source>
</evidence>
<reference evidence="1" key="1">
    <citation type="submission" date="2020-04" db="EMBL/GenBank/DDBJ databases">
        <authorList>
            <person name="Chiriac C."/>
            <person name="Salcher M."/>
            <person name="Ghai R."/>
            <person name="Kavagutti S V."/>
        </authorList>
    </citation>
    <scope>NUCLEOTIDE SEQUENCE</scope>
</reference>
<sequence>MEDAMMTYQPDHAQLKRFFEDARDTNDEYRKEALIDRDYWDGYQWTEDERRVLEGRKQPPLYFNEVKLSIRGLVGVWEQGKNDPRAWPRNPQDEDSADVATKVLRYVKDYAEWDAKRTQCALQYFVEGTTAALVQVDEHGRVDVEQIRFEEFFHDPRSRALDFSDARYMGIAKWMFADDVAGMFPDHSERIMSSVDYSAGGLGVAGDSFSDRPEGALFGAWADPKLKRVFIVEMYHKERFGWARCVFWGGGVLESGPSPYADSHGKPDNPIKARSCYIDRENRRYGEVRDLRSPQDAINKRESKLLHMLNNRQAVATDPEMAYTQDAQLVRSEMAKPDGVIPPGWSPASLTDLASGQFSLLASAREFMQRLGQNPAVLAQQSASASGRAQIARQQAGMVDSAMTLNGLRLFELSVFRAIWQRCKQFWSAPDFIRITDDMGAAEFIGINQPVQGEPQPMYMPDGSVGLGQPILGYQNALAEMDVDISIDSVPDTANLAQEQFDKLVELAQIYGPQEVPFDDLLEVSALPEKNKLIMKRKDRAEQAGQAGQAQQEIAQRGAVAEITKTEAEAALAGARAQNEAMKPMLEGMKAGFVA</sequence>